<evidence type="ECO:0000313" key="3">
    <source>
        <dbReference type="EMBL" id="VFJ90288.1"/>
    </source>
</evidence>
<dbReference type="GO" id="GO:0016491">
    <property type="term" value="F:oxidoreductase activity"/>
    <property type="evidence" value="ECO:0007669"/>
    <property type="project" value="UniProtKB-KW"/>
</dbReference>
<reference evidence="3" key="1">
    <citation type="submission" date="2019-02" db="EMBL/GenBank/DDBJ databases">
        <authorList>
            <person name="Gruber-Vodicka R. H."/>
            <person name="Seah K. B. B."/>
        </authorList>
    </citation>
    <scope>NUCLEOTIDE SEQUENCE</scope>
    <source>
        <strain evidence="3">BECK_M6</strain>
    </source>
</reference>
<dbReference type="AlphaFoldDB" id="A0A450UD45"/>
<dbReference type="Gene3D" id="3.50.50.60">
    <property type="entry name" value="FAD/NAD(P)-binding domain"/>
    <property type="match status" value="1"/>
</dbReference>
<protein>
    <submittedName>
        <fullName evidence="3">FAD dependent oxidoreductase</fullName>
    </submittedName>
</protein>
<sequence>MSSKSAVVIGAGVIGSFTAYYPNEEGWDITMVEKEEFGHGSSYGNFGSISSTHIFPSHMPGMDIMPFSCGRFL</sequence>
<name>A0A450UD45_9GAMM</name>
<feature type="domain" description="FAD dependent oxidoreductase" evidence="2">
    <location>
        <begin position="6"/>
        <end position="53"/>
    </location>
</feature>
<dbReference type="InterPro" id="IPR006076">
    <property type="entry name" value="FAD-dep_OxRdtase"/>
</dbReference>
<accession>A0A450UD45</accession>
<proteinExistence type="predicted"/>
<dbReference type="SUPFAM" id="SSF51971">
    <property type="entry name" value="Nucleotide-binding domain"/>
    <property type="match status" value="1"/>
</dbReference>
<organism evidence="3">
    <name type="scientific">Candidatus Kentrum sp. LFY</name>
    <dbReference type="NCBI Taxonomy" id="2126342"/>
    <lineage>
        <taxon>Bacteria</taxon>
        <taxon>Pseudomonadati</taxon>
        <taxon>Pseudomonadota</taxon>
        <taxon>Gammaproteobacteria</taxon>
        <taxon>Candidatus Kentrum</taxon>
    </lineage>
</organism>
<evidence type="ECO:0000259" key="2">
    <source>
        <dbReference type="Pfam" id="PF01266"/>
    </source>
</evidence>
<dbReference type="Pfam" id="PF01266">
    <property type="entry name" value="DAO"/>
    <property type="match status" value="1"/>
</dbReference>
<gene>
    <name evidence="3" type="ORF">BECKLFY1418A_GA0070994_101111</name>
</gene>
<dbReference type="EMBL" id="CAADFH010000011">
    <property type="protein sequence ID" value="VFJ90288.1"/>
    <property type="molecule type" value="Genomic_DNA"/>
</dbReference>
<evidence type="ECO:0000256" key="1">
    <source>
        <dbReference type="ARBA" id="ARBA00023002"/>
    </source>
</evidence>
<dbReference type="InterPro" id="IPR036188">
    <property type="entry name" value="FAD/NAD-bd_sf"/>
</dbReference>
<keyword evidence="1" id="KW-0560">Oxidoreductase</keyword>